<organism evidence="5">
    <name type="scientific">hydrothermal vent metagenome</name>
    <dbReference type="NCBI Taxonomy" id="652676"/>
    <lineage>
        <taxon>unclassified sequences</taxon>
        <taxon>metagenomes</taxon>
        <taxon>ecological metagenomes</taxon>
    </lineage>
</organism>
<feature type="domain" description="Phospholipid/glycerol acyltransferase" evidence="4">
    <location>
        <begin position="78"/>
        <end position="160"/>
    </location>
</feature>
<dbReference type="EC" id="2.3.1.51" evidence="5"/>
<keyword evidence="1 5" id="KW-0808">Transferase</keyword>
<evidence type="ECO:0000256" key="2">
    <source>
        <dbReference type="ARBA" id="ARBA00023315"/>
    </source>
</evidence>
<keyword evidence="3" id="KW-0472">Membrane</keyword>
<proteinExistence type="predicted"/>
<dbReference type="CDD" id="cd07989">
    <property type="entry name" value="LPLAT_AGPAT-like"/>
    <property type="match status" value="1"/>
</dbReference>
<dbReference type="SMART" id="SM00563">
    <property type="entry name" value="PlsC"/>
    <property type="match status" value="1"/>
</dbReference>
<dbReference type="GO" id="GO:0003841">
    <property type="term" value="F:1-acylglycerol-3-phosphate O-acyltransferase activity"/>
    <property type="evidence" value="ECO:0007669"/>
    <property type="project" value="UniProtKB-EC"/>
</dbReference>
<evidence type="ECO:0000256" key="1">
    <source>
        <dbReference type="ARBA" id="ARBA00022679"/>
    </source>
</evidence>
<dbReference type="PANTHER" id="PTHR10434">
    <property type="entry name" value="1-ACYL-SN-GLYCEROL-3-PHOSPHATE ACYLTRANSFERASE"/>
    <property type="match status" value="1"/>
</dbReference>
<dbReference type="Pfam" id="PF01553">
    <property type="entry name" value="Acyltransferase"/>
    <property type="match status" value="1"/>
</dbReference>
<protein>
    <submittedName>
        <fullName evidence="5">1-acyl-sn-glycerol-3-phosphate acyltransferase</fullName>
        <ecNumber evidence="5">2.3.1.51</ecNumber>
    </submittedName>
</protein>
<keyword evidence="3" id="KW-1133">Transmembrane helix</keyword>
<sequence length="160" mass="17848">MTNLKNAALTIRTFVVVPLFVVWVIILSAGVIVTSWFKKDSELSERIIRLFARSFLLMAPTRLTIDDRSGLPDDAGQFVFVSNHLSNFDIPVVFLTTKHKIRFLAKKEVYKIPVFAQALDALGMIKIDRQGGASIREAINTGVEKARTRGLSLIVFPEGT</sequence>
<dbReference type="SUPFAM" id="SSF69593">
    <property type="entry name" value="Glycerol-3-phosphate (1)-acyltransferase"/>
    <property type="match status" value="1"/>
</dbReference>
<evidence type="ECO:0000259" key="4">
    <source>
        <dbReference type="SMART" id="SM00563"/>
    </source>
</evidence>
<keyword evidence="2 5" id="KW-0012">Acyltransferase</keyword>
<gene>
    <name evidence="5" type="ORF">MNBD_ACTINO02-721</name>
</gene>
<feature type="transmembrane region" description="Helical" evidence="3">
    <location>
        <begin position="15"/>
        <end position="37"/>
    </location>
</feature>
<accession>A0A3B0SUU3</accession>
<reference evidence="5" key="1">
    <citation type="submission" date="2018-06" db="EMBL/GenBank/DDBJ databases">
        <authorList>
            <person name="Zhirakovskaya E."/>
        </authorList>
    </citation>
    <scope>NUCLEOTIDE SEQUENCE</scope>
</reference>
<feature type="non-terminal residue" evidence="5">
    <location>
        <position position="160"/>
    </location>
</feature>
<dbReference type="InterPro" id="IPR002123">
    <property type="entry name" value="Plipid/glycerol_acylTrfase"/>
</dbReference>
<dbReference type="PANTHER" id="PTHR10434:SF11">
    <property type="entry name" value="1-ACYL-SN-GLYCEROL-3-PHOSPHATE ACYLTRANSFERASE"/>
    <property type="match status" value="1"/>
</dbReference>
<name>A0A3B0SUU3_9ZZZZ</name>
<evidence type="ECO:0000256" key="3">
    <source>
        <dbReference type="SAM" id="Phobius"/>
    </source>
</evidence>
<evidence type="ECO:0000313" key="5">
    <source>
        <dbReference type="EMBL" id="VAW09278.1"/>
    </source>
</evidence>
<dbReference type="GO" id="GO:0006654">
    <property type="term" value="P:phosphatidic acid biosynthetic process"/>
    <property type="evidence" value="ECO:0007669"/>
    <property type="project" value="TreeGrafter"/>
</dbReference>
<dbReference type="AlphaFoldDB" id="A0A3B0SUU3"/>
<keyword evidence="3" id="KW-0812">Transmembrane</keyword>
<dbReference type="EMBL" id="UOEK01000546">
    <property type="protein sequence ID" value="VAW09278.1"/>
    <property type="molecule type" value="Genomic_DNA"/>
</dbReference>